<dbReference type="AlphaFoldDB" id="X1TI97"/>
<proteinExistence type="predicted"/>
<protein>
    <submittedName>
        <fullName evidence="1">Uncharacterized protein</fullName>
    </submittedName>
</protein>
<comment type="caution">
    <text evidence="1">The sequence shown here is derived from an EMBL/GenBank/DDBJ whole genome shotgun (WGS) entry which is preliminary data.</text>
</comment>
<accession>X1TI97</accession>
<evidence type="ECO:0000313" key="1">
    <source>
        <dbReference type="EMBL" id="GAI91081.1"/>
    </source>
</evidence>
<dbReference type="EMBL" id="BARW01017761">
    <property type="protein sequence ID" value="GAI91081.1"/>
    <property type="molecule type" value="Genomic_DNA"/>
</dbReference>
<name>X1TI97_9ZZZZ</name>
<reference evidence="1" key="1">
    <citation type="journal article" date="2014" name="Front. Microbiol.">
        <title>High frequency of phylogenetically diverse reductive dehalogenase-homologous genes in deep subseafloor sedimentary metagenomes.</title>
        <authorList>
            <person name="Kawai M."/>
            <person name="Futagami T."/>
            <person name="Toyoda A."/>
            <person name="Takaki Y."/>
            <person name="Nishi S."/>
            <person name="Hori S."/>
            <person name="Arai W."/>
            <person name="Tsubouchi T."/>
            <person name="Morono Y."/>
            <person name="Uchiyama I."/>
            <person name="Ito T."/>
            <person name="Fujiyama A."/>
            <person name="Inagaki F."/>
            <person name="Takami H."/>
        </authorList>
    </citation>
    <scope>NUCLEOTIDE SEQUENCE</scope>
    <source>
        <strain evidence="1">Expedition CK06-06</strain>
    </source>
</reference>
<organism evidence="1">
    <name type="scientific">marine sediment metagenome</name>
    <dbReference type="NCBI Taxonomy" id="412755"/>
    <lineage>
        <taxon>unclassified sequences</taxon>
        <taxon>metagenomes</taxon>
        <taxon>ecological metagenomes</taxon>
    </lineage>
</organism>
<feature type="non-terminal residue" evidence="1">
    <location>
        <position position="186"/>
    </location>
</feature>
<sequence>MASEVKQKCFVIIPFSKTTDEHTEEYWTKQYETFIKPLIESGHPLVAERSAPLRGDILRQIITDLVTAPIVVADLTDANPNVYWELGVRQSFKHGTITIAENGTALPFDLGGKGTLPYFPKDHIKMQGFRNQFHKAVKDCLDNPNLPDSHVLETIGGRGTLFQILMRDESLRKLDALFSEIKRNRV</sequence>
<gene>
    <name evidence="1" type="ORF">S12H4_30595</name>
</gene>